<name>A0ABY6MVQ6_9BURK</name>
<dbReference type="Pfam" id="PF07209">
    <property type="entry name" value="DUF1415"/>
    <property type="match status" value="1"/>
</dbReference>
<protein>
    <submittedName>
        <fullName evidence="1">DUF1415 domain-containing protein</fullName>
    </submittedName>
</protein>
<dbReference type="Proteomes" id="UP001163266">
    <property type="component" value="Chromosome"/>
</dbReference>
<accession>A0ABY6MVQ6</accession>
<dbReference type="InterPro" id="IPR009858">
    <property type="entry name" value="DUF1415"/>
</dbReference>
<evidence type="ECO:0000313" key="1">
    <source>
        <dbReference type="EMBL" id="UZD56086.1"/>
    </source>
</evidence>
<reference evidence="1" key="1">
    <citation type="submission" date="2022-10" db="EMBL/GenBank/DDBJ databases">
        <title>Complete genome sequence of Schlegelella aquatica LMG 23380.</title>
        <authorList>
            <person name="Musilova J."/>
            <person name="Kourilova X."/>
            <person name="Bezdicek M."/>
            <person name="Hermankova K."/>
            <person name="Obruca S."/>
            <person name="Sedlar K."/>
        </authorList>
    </citation>
    <scope>NUCLEOTIDE SEQUENCE</scope>
    <source>
        <strain evidence="1">LMG 23380</strain>
    </source>
</reference>
<dbReference type="EMBL" id="CP110257">
    <property type="protein sequence ID" value="UZD56086.1"/>
    <property type="molecule type" value="Genomic_DNA"/>
</dbReference>
<dbReference type="RefSeq" id="WP_264893893.1">
    <property type="nucleotide sequence ID" value="NZ_CP110257.1"/>
</dbReference>
<gene>
    <name evidence="1" type="ORF">OMP39_05785</name>
</gene>
<organism evidence="1 2">
    <name type="scientific">Caldimonas aquatica</name>
    <dbReference type="NCBI Taxonomy" id="376175"/>
    <lineage>
        <taxon>Bacteria</taxon>
        <taxon>Pseudomonadati</taxon>
        <taxon>Pseudomonadota</taxon>
        <taxon>Betaproteobacteria</taxon>
        <taxon>Burkholderiales</taxon>
        <taxon>Sphaerotilaceae</taxon>
        <taxon>Caldimonas</taxon>
    </lineage>
</organism>
<sequence>MNATSHAAADERRVIEQTRHWVERAVIGLNLCPFAKAAQVRGLIRYAVSDARTEEALQDDLIRELQRLAAADPSEVETTLLVHPHVLQDFLAFNDFLDVADEAVRSLGLEGVLQVASFHPDYRFAGTRADDIENWTNRSPYPTLHLLREDSIARAVESMPDTDAIYRVNIQTLRRLGHEGWARWMDGDAQ</sequence>
<keyword evidence="2" id="KW-1185">Reference proteome</keyword>
<proteinExistence type="predicted"/>
<evidence type="ECO:0000313" key="2">
    <source>
        <dbReference type="Proteomes" id="UP001163266"/>
    </source>
</evidence>